<gene>
    <name evidence="6" type="ORF">CLV70_107171</name>
</gene>
<evidence type="ECO:0000313" key="7">
    <source>
        <dbReference type="Proteomes" id="UP000239209"/>
    </source>
</evidence>
<keyword evidence="1 6" id="KW-0489">Methyltransferase</keyword>
<sequence>MPRPRNDPRQYDDLAGEWWRPGGEFELLHWLAAARGALVPAAPRRGAILVDAGCGGGLLAPHVERLGYRHVGVDLRRSGLEQSAARGMLAVSGDVTAIPLADECADVVVAGEILEHVTDLPATVAELCRVLRPGGLLVLDTVNDTRLGRFVSVTLGERFGAAPVGIHDPELFVDPGDLTTQCAKHGVRLRVRGVRPGLPGLIRWLFLPPGAKPSRLGRMVPTRSTQVLYQGMGRKQGGADVTGRWGRQAEDQE</sequence>
<dbReference type="OrthoDB" id="9805171at2"/>
<organism evidence="6 7">
    <name type="scientific">Pseudosporangium ferrugineum</name>
    <dbReference type="NCBI Taxonomy" id="439699"/>
    <lineage>
        <taxon>Bacteria</taxon>
        <taxon>Bacillati</taxon>
        <taxon>Actinomycetota</taxon>
        <taxon>Actinomycetes</taxon>
        <taxon>Micromonosporales</taxon>
        <taxon>Micromonosporaceae</taxon>
        <taxon>Pseudosporangium</taxon>
    </lineage>
</organism>
<evidence type="ECO:0000256" key="4">
    <source>
        <dbReference type="SAM" id="MobiDB-lite"/>
    </source>
</evidence>
<keyword evidence="2 6" id="KW-0808">Transferase</keyword>
<dbReference type="InterPro" id="IPR013216">
    <property type="entry name" value="Methyltransf_11"/>
</dbReference>
<dbReference type="Proteomes" id="UP000239209">
    <property type="component" value="Unassembled WGS sequence"/>
</dbReference>
<evidence type="ECO:0000259" key="5">
    <source>
        <dbReference type="Pfam" id="PF08241"/>
    </source>
</evidence>
<reference evidence="6 7" key="1">
    <citation type="submission" date="2018-03" db="EMBL/GenBank/DDBJ databases">
        <title>Genomic Encyclopedia of Archaeal and Bacterial Type Strains, Phase II (KMG-II): from individual species to whole genera.</title>
        <authorList>
            <person name="Goeker M."/>
        </authorList>
    </citation>
    <scope>NUCLEOTIDE SEQUENCE [LARGE SCALE GENOMIC DNA]</scope>
    <source>
        <strain evidence="6 7">DSM 45348</strain>
    </source>
</reference>
<dbReference type="PANTHER" id="PTHR43464">
    <property type="entry name" value="METHYLTRANSFERASE"/>
    <property type="match status" value="1"/>
</dbReference>
<dbReference type="EMBL" id="PVZG01000007">
    <property type="protein sequence ID" value="PRY28866.1"/>
    <property type="molecule type" value="Genomic_DNA"/>
</dbReference>
<comment type="caution">
    <text evidence="6">The sequence shown here is derived from an EMBL/GenBank/DDBJ whole genome shotgun (WGS) entry which is preliminary data.</text>
</comment>
<name>A0A2T0S624_9ACTN</name>
<evidence type="ECO:0000256" key="2">
    <source>
        <dbReference type="ARBA" id="ARBA00022679"/>
    </source>
</evidence>
<dbReference type="Gene3D" id="3.40.50.150">
    <property type="entry name" value="Vaccinia Virus protein VP39"/>
    <property type="match status" value="1"/>
</dbReference>
<dbReference type="AlphaFoldDB" id="A0A2T0S624"/>
<dbReference type="InterPro" id="IPR029063">
    <property type="entry name" value="SAM-dependent_MTases_sf"/>
</dbReference>
<dbReference type="GO" id="GO:0032259">
    <property type="term" value="P:methylation"/>
    <property type="evidence" value="ECO:0007669"/>
    <property type="project" value="UniProtKB-KW"/>
</dbReference>
<dbReference type="PANTHER" id="PTHR43464:SF19">
    <property type="entry name" value="UBIQUINONE BIOSYNTHESIS O-METHYLTRANSFERASE, MITOCHONDRIAL"/>
    <property type="match status" value="1"/>
</dbReference>
<keyword evidence="6" id="KW-0830">Ubiquinone</keyword>
<dbReference type="RefSeq" id="WP_106127463.1">
    <property type="nucleotide sequence ID" value="NZ_PVZG01000007.1"/>
</dbReference>
<accession>A0A2T0S624</accession>
<evidence type="ECO:0000313" key="6">
    <source>
        <dbReference type="EMBL" id="PRY28866.1"/>
    </source>
</evidence>
<dbReference type="SUPFAM" id="SSF53335">
    <property type="entry name" value="S-adenosyl-L-methionine-dependent methyltransferases"/>
    <property type="match status" value="1"/>
</dbReference>
<dbReference type="CDD" id="cd02440">
    <property type="entry name" value="AdoMet_MTases"/>
    <property type="match status" value="1"/>
</dbReference>
<dbReference type="GO" id="GO:0010420">
    <property type="term" value="F:polyprenyldihydroxybenzoate methyltransferase activity"/>
    <property type="evidence" value="ECO:0007669"/>
    <property type="project" value="TreeGrafter"/>
</dbReference>
<feature type="domain" description="Methyltransferase type 11" evidence="5">
    <location>
        <begin position="50"/>
        <end position="139"/>
    </location>
</feature>
<keyword evidence="7" id="KW-1185">Reference proteome</keyword>
<evidence type="ECO:0000256" key="1">
    <source>
        <dbReference type="ARBA" id="ARBA00022603"/>
    </source>
</evidence>
<protein>
    <submittedName>
        <fullName evidence="6">2-polyprenyl-6-hydroxyphenyl methylase/3-demethylubiquinone-9 3-methyltransferase</fullName>
    </submittedName>
</protein>
<proteinExistence type="predicted"/>
<keyword evidence="3" id="KW-0949">S-adenosyl-L-methionine</keyword>
<dbReference type="Pfam" id="PF08241">
    <property type="entry name" value="Methyltransf_11"/>
    <property type="match status" value="1"/>
</dbReference>
<feature type="region of interest" description="Disordered" evidence="4">
    <location>
        <begin position="234"/>
        <end position="253"/>
    </location>
</feature>
<evidence type="ECO:0000256" key="3">
    <source>
        <dbReference type="ARBA" id="ARBA00022691"/>
    </source>
</evidence>